<dbReference type="PANTHER" id="PTHR12369:SF45">
    <property type="entry name" value="HEXOSYLTRANSFERASE"/>
    <property type="match status" value="1"/>
</dbReference>
<dbReference type="Proteomes" id="UP001292094">
    <property type="component" value="Unassembled WGS sequence"/>
</dbReference>
<evidence type="ECO:0000256" key="5">
    <source>
        <dbReference type="ARBA" id="ARBA00022968"/>
    </source>
</evidence>
<keyword evidence="12" id="KW-1185">Reference proteome</keyword>
<keyword evidence="5 9" id="KW-0735">Signal-anchor</keyword>
<dbReference type="GO" id="GO:0032580">
    <property type="term" value="C:Golgi cisterna membrane"/>
    <property type="evidence" value="ECO:0007669"/>
    <property type="project" value="UniProtKB-SubCell"/>
</dbReference>
<keyword evidence="8" id="KW-0472">Membrane</keyword>
<reference evidence="11" key="1">
    <citation type="submission" date="2023-11" db="EMBL/GenBank/DDBJ databases">
        <title>Genome assemblies of two species of porcelain crab, Petrolisthes cinctipes and Petrolisthes manimaculis (Anomura: Porcellanidae).</title>
        <authorList>
            <person name="Angst P."/>
        </authorList>
    </citation>
    <scope>NUCLEOTIDE SEQUENCE</scope>
    <source>
        <strain evidence="11">PB745_02</strain>
        <tissue evidence="11">Gill</tissue>
    </source>
</reference>
<keyword evidence="6" id="KW-1133">Transmembrane helix</keyword>
<evidence type="ECO:0000256" key="6">
    <source>
        <dbReference type="ARBA" id="ARBA00022989"/>
    </source>
</evidence>
<name>A0AAE1NDS9_9EUCA</name>
<evidence type="ECO:0000256" key="9">
    <source>
        <dbReference type="RuleBase" id="RU364016"/>
    </source>
</evidence>
<dbReference type="InterPro" id="IPR051227">
    <property type="entry name" value="CS_glycosyltransferase"/>
</dbReference>
<accession>A0AAE1NDS9</accession>
<dbReference type="EMBL" id="JAWZYT010006976">
    <property type="protein sequence ID" value="KAK4287264.1"/>
    <property type="molecule type" value="Genomic_DNA"/>
</dbReference>
<evidence type="ECO:0000256" key="2">
    <source>
        <dbReference type="ARBA" id="ARBA00009239"/>
    </source>
</evidence>
<dbReference type="GO" id="GO:0047238">
    <property type="term" value="F:glucuronosyl-N-acetylgalactosaminyl-proteoglycan 4-beta-N-acetylgalactosaminyltransferase activity"/>
    <property type="evidence" value="ECO:0007669"/>
    <property type="project" value="TreeGrafter"/>
</dbReference>
<dbReference type="InterPro" id="IPR029044">
    <property type="entry name" value="Nucleotide-diphossugar_trans"/>
</dbReference>
<feature type="region of interest" description="Disordered" evidence="10">
    <location>
        <begin position="248"/>
        <end position="282"/>
    </location>
</feature>
<comment type="subcellular location">
    <subcellularLocation>
        <location evidence="1 9">Golgi apparatus</location>
        <location evidence="1 9">Golgi stack membrane</location>
        <topology evidence="1 9">Single-pass type II membrane protein</topology>
    </subcellularLocation>
</comment>
<dbReference type="Pfam" id="PF05679">
    <property type="entry name" value="CHGN"/>
    <property type="match status" value="1"/>
</dbReference>
<gene>
    <name evidence="11" type="ORF">Pmani_039662</name>
</gene>
<protein>
    <recommendedName>
        <fullName evidence="9">Hexosyltransferase</fullName>
        <ecNumber evidence="9">2.4.1.-</ecNumber>
    </recommendedName>
</protein>
<evidence type="ECO:0000313" key="11">
    <source>
        <dbReference type="EMBL" id="KAK4287264.1"/>
    </source>
</evidence>
<organism evidence="11 12">
    <name type="scientific">Petrolisthes manimaculis</name>
    <dbReference type="NCBI Taxonomy" id="1843537"/>
    <lineage>
        <taxon>Eukaryota</taxon>
        <taxon>Metazoa</taxon>
        <taxon>Ecdysozoa</taxon>
        <taxon>Arthropoda</taxon>
        <taxon>Crustacea</taxon>
        <taxon>Multicrustacea</taxon>
        <taxon>Malacostraca</taxon>
        <taxon>Eumalacostraca</taxon>
        <taxon>Eucarida</taxon>
        <taxon>Decapoda</taxon>
        <taxon>Pleocyemata</taxon>
        <taxon>Anomura</taxon>
        <taxon>Galatheoidea</taxon>
        <taxon>Porcellanidae</taxon>
        <taxon>Petrolisthes</taxon>
    </lineage>
</organism>
<evidence type="ECO:0000313" key="12">
    <source>
        <dbReference type="Proteomes" id="UP001292094"/>
    </source>
</evidence>
<sequence>MLPPQWVRQRPLLLLEVQSHGPLLRLLLRLLLLGTGASLVTWILFRAAGQHLSTSLPWNPFTPQHRTHTQQQQQNNKAVLVVNNNKQQQQQQILNRDPNYPRVREWVNDHIYYNYYDGAYVYTNKAHVNGVVSRPPNRDETHMFTQILDKAVSYLEHTHPGRYKKQHCYSIRYRTVATAGMEADVTCRNDKDELDRVSVLLPYITPTILYHHHQQHNNNSILLIVPLQGKLDRLKLFLSNLMSLLENGEEEKEKRKAENGEKEEKKAENGGEEEEEEEEEEEKIKVAVELSVCVVYFDDASTTAARQLLFEAQQRWPKLNTEFILLEGAEEGKHAPFSRGRGLQVGAESSKLKGDVLFFCDVDVLFTSQFLTRCSVTPVKGYQVYLPILFSLYNPSFVYPLYKHKIPSPQDQLYVHDNHGYWRLWGHGMVCVYRSDFLALPGFDKDKKDWGGEDLGFLRQVVHRGSLKVIRSLDPGLFHLYHNKNCDGGKNRFSCIKVRAMSEASQMSLGLWYFRRTENVYAMVGYDNEEGDKR</sequence>
<evidence type="ECO:0000256" key="1">
    <source>
        <dbReference type="ARBA" id="ARBA00004447"/>
    </source>
</evidence>
<keyword evidence="4" id="KW-0812">Transmembrane</keyword>
<dbReference type="PANTHER" id="PTHR12369">
    <property type="entry name" value="CHONDROITIN SYNTHASE"/>
    <property type="match status" value="1"/>
</dbReference>
<dbReference type="EC" id="2.4.1.-" evidence="9"/>
<evidence type="ECO:0000256" key="8">
    <source>
        <dbReference type="ARBA" id="ARBA00023136"/>
    </source>
</evidence>
<dbReference type="SUPFAM" id="SSF53448">
    <property type="entry name" value="Nucleotide-diphospho-sugar transferases"/>
    <property type="match status" value="1"/>
</dbReference>
<evidence type="ECO:0000256" key="10">
    <source>
        <dbReference type="SAM" id="MobiDB-lite"/>
    </source>
</evidence>
<feature type="compositionally biased region" description="Acidic residues" evidence="10">
    <location>
        <begin position="270"/>
        <end position="281"/>
    </location>
</feature>
<feature type="compositionally biased region" description="Basic and acidic residues" evidence="10">
    <location>
        <begin position="251"/>
        <end position="269"/>
    </location>
</feature>
<comment type="caution">
    <text evidence="11">The sequence shown here is derived from an EMBL/GenBank/DDBJ whole genome shotgun (WGS) entry which is preliminary data.</text>
</comment>
<dbReference type="Gene3D" id="3.90.550.10">
    <property type="entry name" value="Spore Coat Polysaccharide Biosynthesis Protein SpsA, Chain A"/>
    <property type="match status" value="1"/>
</dbReference>
<evidence type="ECO:0000256" key="4">
    <source>
        <dbReference type="ARBA" id="ARBA00022692"/>
    </source>
</evidence>
<dbReference type="AlphaFoldDB" id="A0AAE1NDS9"/>
<proteinExistence type="inferred from homology"/>
<evidence type="ECO:0000256" key="7">
    <source>
        <dbReference type="ARBA" id="ARBA00023034"/>
    </source>
</evidence>
<keyword evidence="7 9" id="KW-0333">Golgi apparatus</keyword>
<comment type="similarity">
    <text evidence="2 9">Belongs to the chondroitin N-acetylgalactosaminyltransferase family.</text>
</comment>
<evidence type="ECO:0000256" key="3">
    <source>
        <dbReference type="ARBA" id="ARBA00022679"/>
    </source>
</evidence>
<dbReference type="InterPro" id="IPR008428">
    <property type="entry name" value="Chond_GalNAc"/>
</dbReference>
<dbReference type="CDD" id="cd00761">
    <property type="entry name" value="Glyco_tranf_GTA_type"/>
    <property type="match status" value="1"/>
</dbReference>
<keyword evidence="3 9" id="KW-0808">Transferase</keyword>